<sequence>MDALGNLEVRWVQGFTSRNVAFVDRKTACYACGCFVVLLNIETKMRDFLQCPGRGIGTFAASGHLKILAFSDQKLNPSIYVYKYPELTLQCEIEGSAQLEYTSLALSDTGPYLACCSSVPDHTITVWDWEKRVPLCSHAQMKEVFTILAFNPMSWHQICAMSSSSVVVWNIERSDNLYILKQSVIDLPATDGSVVETEKGTSRDNNVKLSYLGPQMPTSAIAGLVGKRADRFVPKCHVKPHLSPSCLCWSAASHLYVGCREGWLLRVNPESLLVSILHRPNHTHGDPNIPALEEGSFLTMAVHKDRLLVSGDDGFLRSLQVKGTVVEVSQTVELEEPASSMCYSPNKESLLLATSAGNFYHYKPSQSDKAVRILEVLTGHFVAASSLHTEKNLYCVSVRDSGELQLWSMDDGLCIASISLHVQAITLACCVVAQYAAVGTALGQVLFVDLSTKKHPRLVHRIQLYHIPVEHLLFEHGGNFLIISGSNKNIFLLDARPSKGFEVIGYIEADGLVVSISALSVREKNLVRVGVVCGGRRGEQMQTGVKEGRRVMLFSLPSQESLAERASCVDQRGCILSELLQVCYYETHFPLSSCALGLNMLYAYCHPKKTIQTYQLPEGMMGSSDSPVSVAPDVEVEGHPLGPALLLMSPQHTWLATLGRDGLLHLRDSSNLDCYVQFQCHSSWLGGGRSLSFTTDNQALLSTGLRDGSLVCLKYRQGIKGAGKSYGPSQSSPWSVVTQPESAILAENSALAHMAEWDLATQSAPGSASEEGVRHRSDIDVTEQDDSYCSPTSELLSTATWLDKKLELVSKEENQKFTEIKQNLRKSIKELRDTIQVMMRENEALSEMERLEQQEFNLDAKEKKRLQAEGEQEVQRVRNEIEMENLAKSYLREVLKRECWDSMKVKGKAIKAFHSSYEVKNYPMKERTQTELDELLRVENMRKIELADSNLQQEIMEHRAHVLTEHEEEEEEEGSEAESVALCGSLSGRYGGTQPLLHSQFNLHIREQKINQITLLQDVIYKVKSAFNKEFDNVYKQKEQEMHRVRERNKRITEIMAELDVMEALWEPVLSISERPERALTVDDSEIKVEKFLSLELRQKEEEQRKEEEERRLEAKGENLRERALGHMMGGVLEVKKEDILKMEVSQPEFMSRPEVQWTEEERKAHKDYEKKVKELQEEQEKHRKTLESEMKKLQTCIKEATQGFDETLTKLFERKVTSEMVIYQEELKIANLIHSILTEDEILNREKELHNKLETMRASKHNMGEELKKYKEDVDSFREMYDNIVAEDKLLDRGFRKEFFDIPGHVVDQLYKLYKRRPRVHQMRTQTDVPSGGGVGLGQTQAEGLSLMLRAMEELDSREHMPEGLDPAVWERFCNSRRTKVESEHQVKIKALTLAEMQAFLQRRTDEDENTRLEIINLIEEINSLREEKMRFRLDIMVQILIKQGQVEVEAGDFVADYSDSLLLHRNVVEDLNATIRMLGEQKIASMVECKDFRKGIIQQEWEHKRMHMLMEDLNNKARDIQMLRVSQELQEHLGEIDQDSRMSKQVSILEKTIAQQEQV</sequence>
<feature type="domain" description="Cfap43 N-terminal" evidence="11">
    <location>
        <begin position="14"/>
        <end position="168"/>
    </location>
</feature>
<evidence type="ECO:0000256" key="9">
    <source>
        <dbReference type="ARBA" id="ARBA00023662"/>
    </source>
</evidence>
<keyword evidence="4" id="KW-0677">Repeat</keyword>
<feature type="coiled-coil region" evidence="10">
    <location>
        <begin position="1254"/>
        <end position="1288"/>
    </location>
</feature>
<evidence type="ECO:0000259" key="11">
    <source>
        <dbReference type="Pfam" id="PF23185"/>
    </source>
</evidence>
<comment type="similarity">
    <text evidence="8">Belongs to the CFAP43 family.</text>
</comment>
<organism evidence="12 13">
    <name type="scientific">Alosa alosa</name>
    <name type="common">allis shad</name>
    <dbReference type="NCBI Taxonomy" id="278164"/>
    <lineage>
        <taxon>Eukaryota</taxon>
        <taxon>Metazoa</taxon>
        <taxon>Chordata</taxon>
        <taxon>Craniata</taxon>
        <taxon>Vertebrata</taxon>
        <taxon>Euteleostomi</taxon>
        <taxon>Actinopterygii</taxon>
        <taxon>Neopterygii</taxon>
        <taxon>Teleostei</taxon>
        <taxon>Clupei</taxon>
        <taxon>Clupeiformes</taxon>
        <taxon>Clupeoidei</taxon>
        <taxon>Clupeidae</taxon>
        <taxon>Alosa</taxon>
    </lineage>
</organism>
<accession>A0AAV6FV67</accession>
<proteinExistence type="inferred from homology"/>
<evidence type="ECO:0000313" key="13">
    <source>
        <dbReference type="Proteomes" id="UP000823561"/>
    </source>
</evidence>
<evidence type="ECO:0000256" key="5">
    <source>
        <dbReference type="ARBA" id="ARBA00023054"/>
    </source>
</evidence>
<gene>
    <name evidence="12" type="ORF">AALO_G00235540</name>
</gene>
<evidence type="ECO:0000256" key="4">
    <source>
        <dbReference type="ARBA" id="ARBA00022737"/>
    </source>
</evidence>
<feature type="coiled-coil region" evidence="10">
    <location>
        <begin position="1409"/>
        <end position="1436"/>
    </location>
</feature>
<dbReference type="InterPro" id="IPR015943">
    <property type="entry name" value="WD40/YVTN_repeat-like_dom_sf"/>
</dbReference>
<protein>
    <recommendedName>
        <fullName evidence="9">Cilia- and flagella-associated protein 43</fullName>
    </recommendedName>
</protein>
<dbReference type="InterPro" id="IPR036322">
    <property type="entry name" value="WD40_repeat_dom_sf"/>
</dbReference>
<dbReference type="SUPFAM" id="SSF50978">
    <property type="entry name" value="WD40 repeat-like"/>
    <property type="match status" value="2"/>
</dbReference>
<evidence type="ECO:0000256" key="2">
    <source>
        <dbReference type="ARBA" id="ARBA00022490"/>
    </source>
</evidence>
<keyword evidence="2" id="KW-0963">Cytoplasm</keyword>
<evidence type="ECO:0000256" key="6">
    <source>
        <dbReference type="ARBA" id="ARBA00023212"/>
    </source>
</evidence>
<evidence type="ECO:0000313" key="12">
    <source>
        <dbReference type="EMBL" id="KAG5266733.1"/>
    </source>
</evidence>
<feature type="coiled-coil region" evidence="10">
    <location>
        <begin position="1028"/>
        <end position="1055"/>
    </location>
</feature>
<evidence type="ECO:0000256" key="1">
    <source>
        <dbReference type="ARBA" id="ARBA00004430"/>
    </source>
</evidence>
<dbReference type="GO" id="GO:0005930">
    <property type="term" value="C:axoneme"/>
    <property type="evidence" value="ECO:0007669"/>
    <property type="project" value="UniProtKB-SubCell"/>
</dbReference>
<reference evidence="12" key="1">
    <citation type="submission" date="2020-10" db="EMBL/GenBank/DDBJ databases">
        <title>Chromosome-scale genome assembly of the Allis shad, Alosa alosa.</title>
        <authorList>
            <person name="Margot Z."/>
            <person name="Christophe K."/>
            <person name="Cabau C."/>
            <person name="Louis A."/>
            <person name="Berthelot C."/>
            <person name="Parey E."/>
            <person name="Roest Crollius H."/>
            <person name="Montfort J."/>
            <person name="Robinson-Rechavi M."/>
            <person name="Bucao C."/>
            <person name="Bouchez O."/>
            <person name="Gislard M."/>
            <person name="Lluch J."/>
            <person name="Milhes M."/>
            <person name="Lampietro C."/>
            <person name="Lopez Roques C."/>
            <person name="Donnadieu C."/>
            <person name="Braasch I."/>
            <person name="Desvignes T."/>
            <person name="Postlethwait J."/>
            <person name="Bobe J."/>
            <person name="Guiguen Y."/>
        </authorList>
    </citation>
    <scope>NUCLEOTIDE SEQUENCE</scope>
    <source>
        <strain evidence="12">M-15738</strain>
        <tissue evidence="12">Blood</tissue>
    </source>
</reference>
<evidence type="ECO:0000256" key="8">
    <source>
        <dbReference type="ARBA" id="ARBA00023605"/>
    </source>
</evidence>
<keyword evidence="6" id="KW-0206">Cytoskeleton</keyword>
<evidence type="ECO:0000256" key="10">
    <source>
        <dbReference type="SAM" id="Coils"/>
    </source>
</evidence>
<evidence type="ECO:0000256" key="7">
    <source>
        <dbReference type="ARBA" id="ARBA00023273"/>
    </source>
</evidence>
<dbReference type="Gene3D" id="2.130.10.10">
    <property type="entry name" value="YVTN repeat-like/Quinoprotein amine dehydrogenase"/>
    <property type="match status" value="3"/>
</dbReference>
<dbReference type="GO" id="GO:0007288">
    <property type="term" value="P:sperm axoneme assembly"/>
    <property type="evidence" value="ECO:0007669"/>
    <property type="project" value="TreeGrafter"/>
</dbReference>
<feature type="coiled-coil region" evidence="10">
    <location>
        <begin position="1090"/>
        <end position="1123"/>
    </location>
</feature>
<dbReference type="EMBL" id="JADWDJ010000018">
    <property type="protein sequence ID" value="KAG5266733.1"/>
    <property type="molecule type" value="Genomic_DNA"/>
</dbReference>
<feature type="coiled-coil region" evidence="10">
    <location>
        <begin position="814"/>
        <end position="880"/>
    </location>
</feature>
<dbReference type="Pfam" id="PF25828">
    <property type="entry name" value="CC_Cfap43"/>
    <property type="match status" value="1"/>
</dbReference>
<evidence type="ECO:0000256" key="3">
    <source>
        <dbReference type="ARBA" id="ARBA00022574"/>
    </source>
</evidence>
<keyword evidence="5 10" id="KW-0175">Coiled coil</keyword>
<feature type="coiled-coil region" evidence="10">
    <location>
        <begin position="1159"/>
        <end position="1204"/>
    </location>
</feature>
<keyword evidence="3" id="KW-0853">WD repeat</keyword>
<keyword evidence="13" id="KW-1185">Reference proteome</keyword>
<keyword evidence="7" id="KW-0966">Cell projection</keyword>
<dbReference type="SMART" id="SM00320">
    <property type="entry name" value="WD40"/>
    <property type="match status" value="5"/>
</dbReference>
<name>A0AAV6FV67_9TELE</name>
<dbReference type="InterPro" id="IPR001680">
    <property type="entry name" value="WD40_rpt"/>
</dbReference>
<dbReference type="PANTHER" id="PTHR14885:SF1">
    <property type="entry name" value="CILIA- AND FLAGELLA-ASSOCIATED PROTEIN 43"/>
    <property type="match status" value="1"/>
</dbReference>
<comment type="caution">
    <text evidence="12">The sequence shown here is derived from an EMBL/GenBank/DDBJ whole genome shotgun (WGS) entry which is preliminary data.</text>
</comment>
<dbReference type="Proteomes" id="UP000823561">
    <property type="component" value="Chromosome 18"/>
</dbReference>
<dbReference type="Pfam" id="PF23185">
    <property type="entry name" value="CFAP43_N"/>
    <property type="match status" value="1"/>
</dbReference>
<dbReference type="PANTHER" id="PTHR14885">
    <property type="entry name" value="CILIA- AND FLAGELLA-ASSOCIATED PROTEIN 43-RELATED"/>
    <property type="match status" value="1"/>
</dbReference>
<dbReference type="InterPro" id="IPR056296">
    <property type="entry name" value="Cfap43_N"/>
</dbReference>
<comment type="subcellular location">
    <subcellularLocation>
        <location evidence="1">Cytoplasm</location>
        <location evidence="1">Cytoskeleton</location>
        <location evidence="1">Cilium axoneme</location>
    </subcellularLocation>
</comment>